<name>A0A926ZK44_9CYAN</name>
<dbReference type="Proteomes" id="UP000641646">
    <property type="component" value="Unassembled WGS sequence"/>
</dbReference>
<dbReference type="SUPFAM" id="SSF52091">
    <property type="entry name" value="SpoIIaa-like"/>
    <property type="match status" value="1"/>
</dbReference>
<evidence type="ECO:0008006" key="3">
    <source>
        <dbReference type="Google" id="ProtNLM"/>
    </source>
</evidence>
<gene>
    <name evidence="1" type="ORF">H6G03_31475</name>
</gene>
<dbReference type="EMBL" id="JACJPW010000127">
    <property type="protein sequence ID" value="MBD2185540.1"/>
    <property type="molecule type" value="Genomic_DNA"/>
</dbReference>
<proteinExistence type="predicted"/>
<protein>
    <recommendedName>
        <fullName evidence="3">STAS domain-containing protein</fullName>
    </recommendedName>
</protein>
<reference evidence="1" key="1">
    <citation type="journal article" date="2015" name="ISME J.">
        <title>Draft Genome Sequence of Streptomyces incarnatus NRRL8089, which Produces the Nucleoside Antibiotic Sinefungin.</title>
        <authorList>
            <person name="Oshima K."/>
            <person name="Hattori M."/>
            <person name="Shimizu H."/>
            <person name="Fukuda K."/>
            <person name="Nemoto M."/>
            <person name="Inagaki K."/>
            <person name="Tamura T."/>
        </authorList>
    </citation>
    <scope>NUCLEOTIDE SEQUENCE</scope>
    <source>
        <strain evidence="1">FACHB-1375</strain>
    </source>
</reference>
<sequence length="114" mass="13159">MEVKTDDYRVWYEAETTTVNFQGLLREGTIADYKAIEQLLNEALALELPMMTINLQALEFIDSSATSVLSRFVIGIRKKKSIALVVKASKLIPWQEKFLDNWKKLLPNLTPQWE</sequence>
<dbReference type="AlphaFoldDB" id="A0A926ZK44"/>
<dbReference type="NCBIfam" id="NF047705">
    <property type="entry name" value="slr1659_superfam"/>
    <property type="match status" value="1"/>
</dbReference>
<keyword evidence="2" id="KW-1185">Reference proteome</keyword>
<accession>A0A926ZK44</accession>
<dbReference type="InterPro" id="IPR036513">
    <property type="entry name" value="STAS_dom_sf"/>
</dbReference>
<evidence type="ECO:0000313" key="2">
    <source>
        <dbReference type="Proteomes" id="UP000641646"/>
    </source>
</evidence>
<reference evidence="1" key="2">
    <citation type="submission" date="2020-08" db="EMBL/GenBank/DDBJ databases">
        <authorList>
            <person name="Chen M."/>
            <person name="Teng W."/>
            <person name="Zhao L."/>
            <person name="Hu C."/>
            <person name="Zhou Y."/>
            <person name="Han B."/>
            <person name="Song L."/>
            <person name="Shu W."/>
        </authorList>
    </citation>
    <scope>NUCLEOTIDE SEQUENCE</scope>
    <source>
        <strain evidence="1">FACHB-1375</strain>
    </source>
</reference>
<comment type="caution">
    <text evidence="1">The sequence shown here is derived from an EMBL/GenBank/DDBJ whole genome shotgun (WGS) entry which is preliminary data.</text>
</comment>
<organism evidence="1 2">
    <name type="scientific">Aerosakkonema funiforme FACHB-1375</name>
    <dbReference type="NCBI Taxonomy" id="2949571"/>
    <lineage>
        <taxon>Bacteria</taxon>
        <taxon>Bacillati</taxon>
        <taxon>Cyanobacteriota</taxon>
        <taxon>Cyanophyceae</taxon>
        <taxon>Oscillatoriophycideae</taxon>
        <taxon>Aerosakkonematales</taxon>
        <taxon>Aerosakkonemataceae</taxon>
        <taxon>Aerosakkonema</taxon>
    </lineage>
</organism>
<evidence type="ECO:0000313" key="1">
    <source>
        <dbReference type="EMBL" id="MBD2185540.1"/>
    </source>
</evidence>
<dbReference type="RefSeq" id="WP_190473958.1">
    <property type="nucleotide sequence ID" value="NZ_JACJPW010000127.1"/>
</dbReference>